<evidence type="ECO:0000313" key="1">
    <source>
        <dbReference type="EMBL" id="MBD7939669.1"/>
    </source>
</evidence>
<proteinExistence type="predicted"/>
<comment type="caution">
    <text evidence="1">The sequence shown here is derived from an EMBL/GenBank/DDBJ whole genome shotgun (WGS) entry which is preliminary data.</text>
</comment>
<sequence length="302" mass="33699">MVPISKISLCCLGIIIMLGGCSNPTDTSETNASDDALVSVAEYNGEGYALPYGKETDQIAEDHREQIEEATVTLFQENYQTEVVVHNVVGALDAATVFVESVGEPHFYTYAVVPIDEKEKKVMTEQISADAFQVENAIKGGLYHMIFSEEFKKLDNYFESLVAEGEVIGKTEAALKNVGGHGFMTPYYFITLTSKEEAIQPVYDLYLNDSNESVVALRNAYKTDLFDSENFKINIQLFMADKEENPSEAIFHEVTKVLEEMDSIPSGTYSFSLNDHYIDKKSGEGAKENSLKRSFPDYIVKE</sequence>
<keyword evidence="2" id="KW-1185">Reference proteome</keyword>
<dbReference type="InterPro" id="IPR012873">
    <property type="entry name" value="DUF1672"/>
</dbReference>
<evidence type="ECO:0000313" key="2">
    <source>
        <dbReference type="Proteomes" id="UP000657931"/>
    </source>
</evidence>
<name>A0ABR8QVY8_9BACI</name>
<organism evidence="1 2">
    <name type="scientific">Cytobacillus stercorigallinarum</name>
    <dbReference type="NCBI Taxonomy" id="2762240"/>
    <lineage>
        <taxon>Bacteria</taxon>
        <taxon>Bacillati</taxon>
        <taxon>Bacillota</taxon>
        <taxon>Bacilli</taxon>
        <taxon>Bacillales</taxon>
        <taxon>Bacillaceae</taxon>
        <taxon>Cytobacillus</taxon>
    </lineage>
</organism>
<dbReference type="Proteomes" id="UP000657931">
    <property type="component" value="Unassembled WGS sequence"/>
</dbReference>
<protein>
    <submittedName>
        <fullName evidence="1">DUF1672 family protein</fullName>
    </submittedName>
</protein>
<dbReference type="PROSITE" id="PS51257">
    <property type="entry name" value="PROKAR_LIPOPROTEIN"/>
    <property type="match status" value="1"/>
</dbReference>
<gene>
    <name evidence="1" type="ORF">H9655_21740</name>
</gene>
<accession>A0ABR8QVY8</accession>
<dbReference type="EMBL" id="JACSQT010000023">
    <property type="protein sequence ID" value="MBD7939669.1"/>
    <property type="molecule type" value="Genomic_DNA"/>
</dbReference>
<dbReference type="Pfam" id="PF07901">
    <property type="entry name" value="DUF1672"/>
    <property type="match status" value="1"/>
</dbReference>
<reference evidence="1 2" key="1">
    <citation type="submission" date="2020-08" db="EMBL/GenBank/DDBJ databases">
        <title>A Genomic Blueprint of the Chicken Gut Microbiome.</title>
        <authorList>
            <person name="Gilroy R."/>
            <person name="Ravi A."/>
            <person name="Getino M."/>
            <person name="Pursley I."/>
            <person name="Horton D.L."/>
            <person name="Alikhan N.-F."/>
            <person name="Baker D."/>
            <person name="Gharbi K."/>
            <person name="Hall N."/>
            <person name="Watson M."/>
            <person name="Adriaenssens E.M."/>
            <person name="Foster-Nyarko E."/>
            <person name="Jarju S."/>
            <person name="Secka A."/>
            <person name="Antonio M."/>
            <person name="Oren A."/>
            <person name="Chaudhuri R."/>
            <person name="La Ragione R.M."/>
            <person name="Hildebrand F."/>
            <person name="Pallen M.J."/>
        </authorList>
    </citation>
    <scope>NUCLEOTIDE SEQUENCE [LARGE SCALE GENOMIC DNA]</scope>
    <source>
        <strain evidence="1 2">Sa5YUA1</strain>
    </source>
</reference>